<protein>
    <submittedName>
        <fullName evidence="1">Uncharacterized protein</fullName>
    </submittedName>
</protein>
<reference evidence="2" key="1">
    <citation type="submission" date="2018-05" db="EMBL/GenBank/DDBJ databases">
        <authorList>
            <person name="Nie L."/>
        </authorList>
    </citation>
    <scope>NUCLEOTIDE SEQUENCE [LARGE SCALE GENOMIC DNA]</scope>
    <source>
        <strain evidence="2">NL</strain>
    </source>
</reference>
<accession>A0A328BRE7</accession>
<evidence type="ECO:0000313" key="2">
    <source>
        <dbReference type="Proteomes" id="UP000248553"/>
    </source>
</evidence>
<sequence>MTSCLAAHKAPGSADTALQMDLSGRQLKIWSLNSAQQTRIVRQALSGDTLLIWYKTGAFTSPGNTVQLAPAVRFIKCAGHVYRLAGAGDALRLEKL</sequence>
<dbReference type="Proteomes" id="UP000248553">
    <property type="component" value="Unassembled WGS sequence"/>
</dbReference>
<proteinExistence type="predicted"/>
<name>A0A328BRE7_9BACT</name>
<gene>
    <name evidence="1" type="ORF">DLM85_02065</name>
</gene>
<comment type="caution">
    <text evidence="1">The sequence shown here is derived from an EMBL/GenBank/DDBJ whole genome shotgun (WGS) entry which is preliminary data.</text>
</comment>
<keyword evidence="2" id="KW-1185">Reference proteome</keyword>
<dbReference type="AlphaFoldDB" id="A0A328BRE7"/>
<dbReference type="EMBL" id="QHKM01000001">
    <property type="protein sequence ID" value="RAK69667.1"/>
    <property type="molecule type" value="Genomic_DNA"/>
</dbReference>
<organism evidence="1 2">
    <name type="scientific">Hymenobacter edaphi</name>
    <dbReference type="NCBI Taxonomy" id="2211146"/>
    <lineage>
        <taxon>Bacteria</taxon>
        <taxon>Pseudomonadati</taxon>
        <taxon>Bacteroidota</taxon>
        <taxon>Cytophagia</taxon>
        <taxon>Cytophagales</taxon>
        <taxon>Hymenobacteraceae</taxon>
        <taxon>Hymenobacter</taxon>
    </lineage>
</organism>
<evidence type="ECO:0000313" key="1">
    <source>
        <dbReference type="EMBL" id="RAK69667.1"/>
    </source>
</evidence>